<dbReference type="RefSeq" id="WP_208345050.1">
    <property type="nucleotide sequence ID" value="NZ_CAWQFN010000576.1"/>
</dbReference>
<dbReference type="EMBL" id="JAALHA020000021">
    <property type="protein sequence ID" value="MDR9898996.1"/>
    <property type="molecule type" value="Genomic_DNA"/>
</dbReference>
<dbReference type="AlphaFoldDB" id="A0AAP5ICM6"/>
<dbReference type="Proteomes" id="UP000667802">
    <property type="component" value="Unassembled WGS sequence"/>
</dbReference>
<gene>
    <name evidence="1" type="ORF">G7B40_031220</name>
</gene>
<evidence type="ECO:0000313" key="2">
    <source>
        <dbReference type="Proteomes" id="UP000667802"/>
    </source>
</evidence>
<organism evidence="1 2">
    <name type="scientific">Aetokthonos hydrillicola Thurmond2011</name>
    <dbReference type="NCBI Taxonomy" id="2712845"/>
    <lineage>
        <taxon>Bacteria</taxon>
        <taxon>Bacillati</taxon>
        <taxon>Cyanobacteriota</taxon>
        <taxon>Cyanophyceae</taxon>
        <taxon>Nostocales</taxon>
        <taxon>Hapalosiphonaceae</taxon>
        <taxon>Aetokthonos</taxon>
    </lineage>
</organism>
<name>A0AAP5ICM6_9CYAN</name>
<comment type="caution">
    <text evidence="1">The sequence shown here is derived from an EMBL/GenBank/DDBJ whole genome shotgun (WGS) entry which is preliminary data.</text>
</comment>
<reference evidence="2" key="1">
    <citation type="journal article" date="2021" name="Science">
        <title>Hunting the eagle killer: A cyanobacterial neurotoxin causes vacuolar myelinopathy.</title>
        <authorList>
            <person name="Breinlinger S."/>
            <person name="Phillips T.J."/>
            <person name="Haram B.N."/>
            <person name="Mares J."/>
            <person name="Martinez Yerena J.A."/>
            <person name="Hrouzek P."/>
            <person name="Sobotka R."/>
            <person name="Henderson W.M."/>
            <person name="Schmieder P."/>
            <person name="Williams S.M."/>
            <person name="Lauderdale J.D."/>
            <person name="Wilde H.D."/>
            <person name="Gerrin W."/>
            <person name="Kust A."/>
            <person name="Washington J.W."/>
            <person name="Wagner C."/>
            <person name="Geier B."/>
            <person name="Liebeke M."/>
            <person name="Enke H."/>
            <person name="Niedermeyer T.H.J."/>
            <person name="Wilde S.B."/>
        </authorList>
    </citation>
    <scope>NUCLEOTIDE SEQUENCE [LARGE SCALE GENOMIC DNA]</scope>
    <source>
        <strain evidence="2">Thurmond2011</strain>
    </source>
</reference>
<proteinExistence type="predicted"/>
<evidence type="ECO:0000313" key="1">
    <source>
        <dbReference type="EMBL" id="MDR9898996.1"/>
    </source>
</evidence>
<accession>A0AAP5ICM6</accession>
<protein>
    <recommendedName>
        <fullName evidence="3">DUF5678 domain-containing protein</fullName>
    </recommendedName>
</protein>
<sequence>MTETKPSRIARGRIFPQIQWTEEKKQAWKTSQEEFYQRCKPIFEKLQPELIKTYYNWYVAVEPESQEYFVDKDEMTAIKMSRQKHPKCPVFVFKINETGVAGTI</sequence>
<keyword evidence="2" id="KW-1185">Reference proteome</keyword>
<evidence type="ECO:0008006" key="3">
    <source>
        <dbReference type="Google" id="ProtNLM"/>
    </source>
</evidence>